<organism evidence="3 4">
    <name type="scientific">Klebsormidium nitens</name>
    <name type="common">Green alga</name>
    <name type="synonym">Ulothrix nitens</name>
    <dbReference type="NCBI Taxonomy" id="105231"/>
    <lineage>
        <taxon>Eukaryota</taxon>
        <taxon>Viridiplantae</taxon>
        <taxon>Streptophyta</taxon>
        <taxon>Klebsormidiophyceae</taxon>
        <taxon>Klebsormidiales</taxon>
        <taxon>Klebsormidiaceae</taxon>
        <taxon>Klebsormidium</taxon>
    </lineage>
</organism>
<protein>
    <submittedName>
        <fullName evidence="3">Uncharacterized protein</fullName>
    </submittedName>
</protein>
<keyword evidence="4" id="KW-1185">Reference proteome</keyword>
<evidence type="ECO:0000313" key="4">
    <source>
        <dbReference type="Proteomes" id="UP000054558"/>
    </source>
</evidence>
<feature type="signal peptide" evidence="2">
    <location>
        <begin position="1"/>
        <end position="27"/>
    </location>
</feature>
<proteinExistence type="predicted"/>
<feature type="transmembrane region" description="Helical" evidence="1">
    <location>
        <begin position="135"/>
        <end position="161"/>
    </location>
</feature>
<keyword evidence="2" id="KW-0732">Signal</keyword>
<accession>A0A1Y1IL31</accession>
<dbReference type="EMBL" id="DF237475">
    <property type="protein sequence ID" value="GAQ89466.1"/>
    <property type="molecule type" value="Genomic_DNA"/>
</dbReference>
<reference evidence="3 4" key="1">
    <citation type="journal article" date="2014" name="Nat. Commun.">
        <title>Klebsormidium flaccidum genome reveals primary factors for plant terrestrial adaptation.</title>
        <authorList>
            <person name="Hori K."/>
            <person name="Maruyama F."/>
            <person name="Fujisawa T."/>
            <person name="Togashi T."/>
            <person name="Yamamoto N."/>
            <person name="Seo M."/>
            <person name="Sato S."/>
            <person name="Yamada T."/>
            <person name="Mori H."/>
            <person name="Tajima N."/>
            <person name="Moriyama T."/>
            <person name="Ikeuchi M."/>
            <person name="Watanabe M."/>
            <person name="Wada H."/>
            <person name="Kobayashi K."/>
            <person name="Saito M."/>
            <person name="Masuda T."/>
            <person name="Sasaki-Sekimoto Y."/>
            <person name="Mashiguchi K."/>
            <person name="Awai K."/>
            <person name="Shimojima M."/>
            <person name="Masuda S."/>
            <person name="Iwai M."/>
            <person name="Nobusawa T."/>
            <person name="Narise T."/>
            <person name="Kondo S."/>
            <person name="Saito H."/>
            <person name="Sato R."/>
            <person name="Murakawa M."/>
            <person name="Ihara Y."/>
            <person name="Oshima-Yamada Y."/>
            <person name="Ohtaka K."/>
            <person name="Satoh M."/>
            <person name="Sonobe K."/>
            <person name="Ishii M."/>
            <person name="Ohtani R."/>
            <person name="Kanamori-Sato M."/>
            <person name="Honoki R."/>
            <person name="Miyazaki D."/>
            <person name="Mochizuki H."/>
            <person name="Umetsu J."/>
            <person name="Higashi K."/>
            <person name="Shibata D."/>
            <person name="Kamiya Y."/>
            <person name="Sato N."/>
            <person name="Nakamura Y."/>
            <person name="Tabata S."/>
            <person name="Ida S."/>
            <person name="Kurokawa K."/>
            <person name="Ohta H."/>
        </authorList>
    </citation>
    <scope>NUCLEOTIDE SEQUENCE [LARGE SCALE GENOMIC DNA]</scope>
    <source>
        <strain evidence="3 4">NIES-2285</strain>
    </source>
</reference>
<feature type="chain" id="PRO_5012914575" evidence="2">
    <location>
        <begin position="28"/>
        <end position="269"/>
    </location>
</feature>
<evidence type="ECO:0000256" key="1">
    <source>
        <dbReference type="SAM" id="Phobius"/>
    </source>
</evidence>
<keyword evidence="1" id="KW-0812">Transmembrane</keyword>
<keyword evidence="1" id="KW-1133">Transmembrane helix</keyword>
<evidence type="ECO:0000313" key="3">
    <source>
        <dbReference type="EMBL" id="GAQ89466.1"/>
    </source>
</evidence>
<gene>
    <name evidence="3" type="ORF">KFL_005260060</name>
</gene>
<feature type="transmembrane region" description="Helical" evidence="1">
    <location>
        <begin position="182"/>
        <end position="208"/>
    </location>
</feature>
<sequence>MHRGIFSRCRPLPPALFLLVSLAFAGAQVALPQEANERTLQTDARTSLLKDTSKALVSVSDALFPLFPTAPSVEPCNSSLAQIEQALHAYGLPHAYGGRRRLISDVLRQAEFGNLTTNTSEAPPLISGRYFVDGVWGYIMGVIWLILGAFFLCLWGSCKLLKKMPRWIKNMVLGKEEPTIPSTLALAIFNALTFLALFAAIVGVGLAYGANPKTFTTYHQFDRRARQLLDKTANETANAASAFNNASAVFATLPPQARFQYSRNEHFSI</sequence>
<dbReference type="Proteomes" id="UP000054558">
    <property type="component" value="Unassembled WGS sequence"/>
</dbReference>
<keyword evidence="1" id="KW-0472">Membrane</keyword>
<evidence type="ECO:0000256" key="2">
    <source>
        <dbReference type="SAM" id="SignalP"/>
    </source>
</evidence>
<dbReference type="AlphaFoldDB" id="A0A1Y1IL31"/>
<name>A0A1Y1IL31_KLENI</name>